<evidence type="ECO:0000313" key="2">
    <source>
        <dbReference type="Proteomes" id="UP001501115"/>
    </source>
</evidence>
<protein>
    <submittedName>
        <fullName evidence="1">Uncharacterized protein</fullName>
    </submittedName>
</protein>
<dbReference type="Proteomes" id="UP001501115">
    <property type="component" value="Unassembled WGS sequence"/>
</dbReference>
<organism evidence="1 2">
    <name type="scientific">Streptomyces venetus</name>
    <dbReference type="NCBI Taxonomy" id="1701086"/>
    <lineage>
        <taxon>Bacteria</taxon>
        <taxon>Bacillati</taxon>
        <taxon>Actinomycetota</taxon>
        <taxon>Actinomycetes</taxon>
        <taxon>Kitasatosporales</taxon>
        <taxon>Streptomycetaceae</taxon>
        <taxon>Streptomyces</taxon>
    </lineage>
</organism>
<keyword evidence="2" id="KW-1185">Reference proteome</keyword>
<name>A0ABP8FLA1_9ACTN</name>
<dbReference type="EMBL" id="BAABET010000003">
    <property type="protein sequence ID" value="GAA4306161.1"/>
    <property type="molecule type" value="Genomic_DNA"/>
</dbReference>
<evidence type="ECO:0000313" key="1">
    <source>
        <dbReference type="EMBL" id="GAA4306161.1"/>
    </source>
</evidence>
<accession>A0ABP8FLA1</accession>
<comment type="caution">
    <text evidence="1">The sequence shown here is derived from an EMBL/GenBank/DDBJ whole genome shotgun (WGS) entry which is preliminary data.</text>
</comment>
<reference evidence="2" key="1">
    <citation type="journal article" date="2019" name="Int. J. Syst. Evol. Microbiol.">
        <title>The Global Catalogue of Microorganisms (GCM) 10K type strain sequencing project: providing services to taxonomists for standard genome sequencing and annotation.</title>
        <authorList>
            <consortium name="The Broad Institute Genomics Platform"/>
            <consortium name="The Broad Institute Genome Sequencing Center for Infectious Disease"/>
            <person name="Wu L."/>
            <person name="Ma J."/>
        </authorList>
    </citation>
    <scope>NUCLEOTIDE SEQUENCE [LARGE SCALE GENOMIC DNA]</scope>
    <source>
        <strain evidence="2">JCM 31290</strain>
    </source>
</reference>
<gene>
    <name evidence="1" type="ORF">GCM10023086_24280</name>
</gene>
<proteinExistence type="predicted"/>
<sequence>MLLWSLRPGREAREDIEEGEEKGRADYLGLTPVDRHSASGIPVGSRQRAWLHRG</sequence>